<protein>
    <submittedName>
        <fullName evidence="1">Uncharacterized protein</fullName>
    </submittedName>
</protein>
<evidence type="ECO:0000313" key="1">
    <source>
        <dbReference type="EMBL" id="GBF36873.1"/>
    </source>
</evidence>
<name>A0A401HRM5_9EURY</name>
<reference evidence="1 2" key="1">
    <citation type="journal article" date="2019" name="Int. J. Syst. Evol. Microbiol.">
        <title>Methanofervidicoccus abyssi gen. nov., sp. nov., a hydrogenotrophic methanogen, isolated from a hydrothermal vent chimney in the Mid-Cayman Spreading Center, the Caribbean Sea.</title>
        <authorList>
            <person name="Sakai S."/>
            <person name="Takaki Y."/>
            <person name="Miyazaki M."/>
            <person name="Ogawara M."/>
            <person name="Yanagawa K."/>
            <person name="Miyazaki J."/>
            <person name="Takai K."/>
        </authorList>
    </citation>
    <scope>NUCLEOTIDE SEQUENCE [LARGE SCALE GENOMIC DNA]</scope>
    <source>
        <strain evidence="1 2">HHB</strain>
    </source>
</reference>
<evidence type="ECO:0000313" key="2">
    <source>
        <dbReference type="Proteomes" id="UP000290527"/>
    </source>
</evidence>
<organism evidence="1 2">
    <name type="scientific">Methanofervidicoccus abyssi</name>
    <dbReference type="NCBI Taxonomy" id="2082189"/>
    <lineage>
        <taxon>Archaea</taxon>
        <taxon>Methanobacteriati</taxon>
        <taxon>Methanobacteriota</taxon>
        <taxon>Methanomada group</taxon>
        <taxon>Methanococci</taxon>
        <taxon>Methanococcales</taxon>
        <taxon>Methanofervidicoccus</taxon>
    </lineage>
</organism>
<dbReference type="Proteomes" id="UP000290527">
    <property type="component" value="Unassembled WGS sequence"/>
</dbReference>
<sequence>MEEKGDNFYIYRVYGAGRKDAKILKIRNPANFGKREKLMHILLVLSYRYSLTLTALPFG</sequence>
<dbReference type="AlphaFoldDB" id="A0A401HRM5"/>
<keyword evidence="2" id="KW-1185">Reference proteome</keyword>
<accession>A0A401HRM5</accession>
<dbReference type="RefSeq" id="WP_131007691.1">
    <property type="nucleotide sequence ID" value="NZ_BFAX01000004.1"/>
</dbReference>
<comment type="caution">
    <text evidence="1">The sequence shown here is derived from an EMBL/GenBank/DDBJ whole genome shotgun (WGS) entry which is preliminary data.</text>
</comment>
<proteinExistence type="predicted"/>
<dbReference type="EMBL" id="BFAX01000004">
    <property type="protein sequence ID" value="GBF36873.1"/>
    <property type="molecule type" value="Genomic_DNA"/>
</dbReference>
<gene>
    <name evidence="1" type="ORF">MHHB_P1103</name>
</gene>